<protein>
    <submittedName>
        <fullName evidence="3">NUDIX hydrolase</fullName>
    </submittedName>
</protein>
<dbReference type="PROSITE" id="PS00893">
    <property type="entry name" value="NUDIX_BOX"/>
    <property type="match status" value="1"/>
</dbReference>
<evidence type="ECO:0000259" key="2">
    <source>
        <dbReference type="PROSITE" id="PS51462"/>
    </source>
</evidence>
<dbReference type="CDD" id="cd03424">
    <property type="entry name" value="NUDIX_ADPRase_Nudt5_UGPPase_Nudt14"/>
    <property type="match status" value="1"/>
</dbReference>
<keyword evidence="4" id="KW-1185">Reference proteome</keyword>
<feature type="domain" description="Nudix hydrolase" evidence="2">
    <location>
        <begin position="40"/>
        <end position="168"/>
    </location>
</feature>
<evidence type="ECO:0000313" key="4">
    <source>
        <dbReference type="Proteomes" id="UP000678243"/>
    </source>
</evidence>
<dbReference type="GO" id="GO:0016787">
    <property type="term" value="F:hydrolase activity"/>
    <property type="evidence" value="ECO:0007669"/>
    <property type="project" value="UniProtKB-KW"/>
</dbReference>
<gene>
    <name evidence="3" type="ORF">KE274_16060</name>
</gene>
<dbReference type="InterPro" id="IPR020084">
    <property type="entry name" value="NUDIX_hydrolase_CS"/>
</dbReference>
<comment type="caution">
    <text evidence="3">The sequence shown here is derived from an EMBL/GenBank/DDBJ whole genome shotgun (WGS) entry which is preliminary data.</text>
</comment>
<dbReference type="InterPro" id="IPR015797">
    <property type="entry name" value="NUDIX_hydrolase-like_dom_sf"/>
</dbReference>
<dbReference type="Proteomes" id="UP000678243">
    <property type="component" value="Unassembled WGS sequence"/>
</dbReference>
<dbReference type="PANTHER" id="PTHR21340">
    <property type="entry name" value="DIADENOSINE 5,5-P1,P4-TETRAPHOSPHATE PYROPHOSPHOHYDROLASE MUTT"/>
    <property type="match status" value="1"/>
</dbReference>
<dbReference type="RefSeq" id="WP_211545550.1">
    <property type="nucleotide sequence ID" value="NZ_JAGTUK010000005.1"/>
</dbReference>
<sequence length="178" mass="19285">MSDGFTTVYDSSDGLPVRLEAARRHTADGAVYTHHRLVVSDGRTGAVIVARDGDRLLLVLSARDAVGADLWEFPRGAGEAEETAVETALRELQEETGLRGVDPCLLGDYVTDSSIFPQRVAVVECRIDADAPRTIPDGEVSDRRWITVEDLADAVRDGTVRDAHTLAAITVLSSRKEL</sequence>
<dbReference type="Gene3D" id="3.90.79.10">
    <property type="entry name" value="Nucleoside Triphosphate Pyrophosphohydrolase"/>
    <property type="match status" value="1"/>
</dbReference>
<dbReference type="EMBL" id="JAGTUK010000005">
    <property type="protein sequence ID" value="MBS0025619.1"/>
    <property type="molecule type" value="Genomic_DNA"/>
</dbReference>
<dbReference type="Pfam" id="PF00293">
    <property type="entry name" value="NUDIX"/>
    <property type="match status" value="1"/>
</dbReference>
<dbReference type="InterPro" id="IPR000086">
    <property type="entry name" value="NUDIX_hydrolase_dom"/>
</dbReference>
<name>A0ABS5IRM5_9MICO</name>
<organism evidence="3 4">
    <name type="scientific">Microbacterium paraoxydans</name>
    <dbReference type="NCBI Taxonomy" id="199592"/>
    <lineage>
        <taxon>Bacteria</taxon>
        <taxon>Bacillati</taxon>
        <taxon>Actinomycetota</taxon>
        <taxon>Actinomycetes</taxon>
        <taxon>Micrococcales</taxon>
        <taxon>Microbacteriaceae</taxon>
        <taxon>Microbacterium</taxon>
    </lineage>
</organism>
<dbReference type="PANTHER" id="PTHR21340:SF0">
    <property type="entry name" value="BIS(5'-NUCLEOSYL)-TETRAPHOSPHATASE [ASYMMETRICAL]"/>
    <property type="match status" value="1"/>
</dbReference>
<dbReference type="InterPro" id="IPR051325">
    <property type="entry name" value="Nudix_hydrolase_domain"/>
</dbReference>
<proteinExistence type="predicted"/>
<accession>A0ABS5IRM5</accession>
<reference evidence="3 4" key="1">
    <citation type="submission" date="2021-04" db="EMBL/GenBank/DDBJ databases">
        <title>Whole genome analysis of root endophytic bacterium Microbacterium paraoxydans ku-mp colonizing RP-bio226 rice variety.</title>
        <authorList>
            <person name="Ulaganathan K."/>
            <person name="Latha B."/>
        </authorList>
    </citation>
    <scope>NUCLEOTIDE SEQUENCE [LARGE SCALE GENOMIC DNA]</scope>
    <source>
        <strain evidence="4">ku-mp</strain>
    </source>
</reference>
<keyword evidence="1 3" id="KW-0378">Hydrolase</keyword>
<evidence type="ECO:0000313" key="3">
    <source>
        <dbReference type="EMBL" id="MBS0025619.1"/>
    </source>
</evidence>
<evidence type="ECO:0000256" key="1">
    <source>
        <dbReference type="ARBA" id="ARBA00022801"/>
    </source>
</evidence>
<dbReference type="PROSITE" id="PS51462">
    <property type="entry name" value="NUDIX"/>
    <property type="match status" value="1"/>
</dbReference>
<dbReference type="SUPFAM" id="SSF55811">
    <property type="entry name" value="Nudix"/>
    <property type="match status" value="1"/>
</dbReference>